<dbReference type="AlphaFoldDB" id="A0ABD0PR81"/>
<sequence length="102" mass="10815">RSSVKTSDPSSGKPCDDFKPHPSDPNETSSKDTELTEEQTTASIITEKTSSDKAQDGGTAATRRPARKKKERVNTASAQQTPDGGAFKTPECAQNGDCTTVL</sequence>
<evidence type="ECO:0000256" key="1">
    <source>
        <dbReference type="SAM" id="MobiDB-lite"/>
    </source>
</evidence>
<comment type="caution">
    <text evidence="2">The sequence shown here is derived from an EMBL/GenBank/DDBJ whole genome shotgun (WGS) entry which is preliminary data.</text>
</comment>
<protein>
    <submittedName>
        <fullName evidence="2">Uncharacterized protein</fullName>
    </submittedName>
</protein>
<gene>
    <name evidence="2" type="ORF">M9458_028878</name>
</gene>
<evidence type="ECO:0000313" key="3">
    <source>
        <dbReference type="Proteomes" id="UP001529510"/>
    </source>
</evidence>
<organism evidence="2 3">
    <name type="scientific">Cirrhinus mrigala</name>
    <name type="common">Mrigala</name>
    <dbReference type="NCBI Taxonomy" id="683832"/>
    <lineage>
        <taxon>Eukaryota</taxon>
        <taxon>Metazoa</taxon>
        <taxon>Chordata</taxon>
        <taxon>Craniata</taxon>
        <taxon>Vertebrata</taxon>
        <taxon>Euteleostomi</taxon>
        <taxon>Actinopterygii</taxon>
        <taxon>Neopterygii</taxon>
        <taxon>Teleostei</taxon>
        <taxon>Ostariophysi</taxon>
        <taxon>Cypriniformes</taxon>
        <taxon>Cyprinidae</taxon>
        <taxon>Labeoninae</taxon>
        <taxon>Labeonini</taxon>
        <taxon>Cirrhinus</taxon>
    </lineage>
</organism>
<reference evidence="2 3" key="1">
    <citation type="submission" date="2024-05" db="EMBL/GenBank/DDBJ databases">
        <title>Genome sequencing and assembly of Indian major carp, Cirrhinus mrigala (Hamilton, 1822).</title>
        <authorList>
            <person name="Mohindra V."/>
            <person name="Chowdhury L.M."/>
            <person name="Lal K."/>
            <person name="Jena J.K."/>
        </authorList>
    </citation>
    <scope>NUCLEOTIDE SEQUENCE [LARGE SCALE GENOMIC DNA]</scope>
    <source>
        <strain evidence="2">CM1030</strain>
        <tissue evidence="2">Blood</tissue>
    </source>
</reference>
<feature type="compositionally biased region" description="Polar residues" evidence="1">
    <location>
        <begin position="38"/>
        <end position="48"/>
    </location>
</feature>
<feature type="compositionally biased region" description="Basic and acidic residues" evidence="1">
    <location>
        <begin position="14"/>
        <end position="34"/>
    </location>
</feature>
<feature type="region of interest" description="Disordered" evidence="1">
    <location>
        <begin position="1"/>
        <end position="102"/>
    </location>
</feature>
<accession>A0ABD0PR81</accession>
<feature type="non-terminal residue" evidence="2">
    <location>
        <position position="102"/>
    </location>
</feature>
<keyword evidence="3" id="KW-1185">Reference proteome</keyword>
<name>A0ABD0PR81_CIRMR</name>
<feature type="compositionally biased region" description="Polar residues" evidence="1">
    <location>
        <begin position="1"/>
        <end position="10"/>
    </location>
</feature>
<dbReference type="Proteomes" id="UP001529510">
    <property type="component" value="Unassembled WGS sequence"/>
</dbReference>
<evidence type="ECO:0000313" key="2">
    <source>
        <dbReference type="EMBL" id="KAL0176548.1"/>
    </source>
</evidence>
<feature type="non-terminal residue" evidence="2">
    <location>
        <position position="1"/>
    </location>
</feature>
<proteinExistence type="predicted"/>
<dbReference type="EMBL" id="JAMKFB020000014">
    <property type="protein sequence ID" value="KAL0176548.1"/>
    <property type="molecule type" value="Genomic_DNA"/>
</dbReference>